<proteinExistence type="predicted"/>
<dbReference type="EMBL" id="CM001886">
    <property type="protein sequence ID" value="EOY17131.1"/>
    <property type="molecule type" value="Genomic_DNA"/>
</dbReference>
<dbReference type="InParanoid" id="A0A061FJ85"/>
<evidence type="ECO:0000313" key="3">
    <source>
        <dbReference type="Proteomes" id="UP000026915"/>
    </source>
</evidence>
<reference evidence="2 3" key="1">
    <citation type="journal article" date="2013" name="Genome Biol.">
        <title>The genome sequence of the most widely cultivated cacao type and its use to identify candidate genes regulating pod color.</title>
        <authorList>
            <person name="Motamayor J.C."/>
            <person name="Mockaitis K."/>
            <person name="Schmutz J."/>
            <person name="Haiminen N."/>
            <person name="Iii D.L."/>
            <person name="Cornejo O."/>
            <person name="Findley S.D."/>
            <person name="Zheng P."/>
            <person name="Utro F."/>
            <person name="Royaert S."/>
            <person name="Saski C."/>
            <person name="Jenkins J."/>
            <person name="Podicheti R."/>
            <person name="Zhao M."/>
            <person name="Scheffler B.E."/>
            <person name="Stack J.C."/>
            <person name="Feltus F.A."/>
            <person name="Mustiga G.M."/>
            <person name="Amores F."/>
            <person name="Phillips W."/>
            <person name="Marelli J.P."/>
            <person name="May G.D."/>
            <person name="Shapiro H."/>
            <person name="Ma J."/>
            <person name="Bustamante C.D."/>
            <person name="Schnell R.J."/>
            <person name="Main D."/>
            <person name="Gilbert D."/>
            <person name="Parida L."/>
            <person name="Kuhn D.N."/>
        </authorList>
    </citation>
    <scope>NUCLEOTIDE SEQUENCE [LARGE SCALE GENOMIC DNA]</scope>
    <source>
        <strain evidence="3">cv. Matina 1-6</strain>
    </source>
</reference>
<feature type="compositionally biased region" description="Polar residues" evidence="1">
    <location>
        <begin position="89"/>
        <end position="110"/>
    </location>
</feature>
<name>A0A061FJ85_THECC</name>
<accession>A0A061FJ85</accession>
<evidence type="ECO:0008006" key="4">
    <source>
        <dbReference type="Google" id="ProtNLM"/>
    </source>
</evidence>
<feature type="region of interest" description="Disordered" evidence="1">
    <location>
        <begin position="89"/>
        <end position="116"/>
    </location>
</feature>
<protein>
    <recommendedName>
        <fullName evidence="4">Retrotransposon gag domain-containing protein</fullName>
    </recommendedName>
</protein>
<gene>
    <name evidence="2" type="ORF">TCM_036303</name>
</gene>
<dbReference type="Proteomes" id="UP000026915">
    <property type="component" value="Chromosome 8"/>
</dbReference>
<dbReference type="HOGENOM" id="CLU_1263486_0_0_1"/>
<evidence type="ECO:0000256" key="1">
    <source>
        <dbReference type="SAM" id="MobiDB-lite"/>
    </source>
</evidence>
<dbReference type="Gramene" id="EOY17131">
    <property type="protein sequence ID" value="EOY17131"/>
    <property type="gene ID" value="TCM_036303"/>
</dbReference>
<keyword evidence="3" id="KW-1185">Reference proteome</keyword>
<organism evidence="2 3">
    <name type="scientific">Theobroma cacao</name>
    <name type="common">Cacao</name>
    <name type="synonym">Cocoa</name>
    <dbReference type="NCBI Taxonomy" id="3641"/>
    <lineage>
        <taxon>Eukaryota</taxon>
        <taxon>Viridiplantae</taxon>
        <taxon>Streptophyta</taxon>
        <taxon>Embryophyta</taxon>
        <taxon>Tracheophyta</taxon>
        <taxon>Spermatophyta</taxon>
        <taxon>Magnoliopsida</taxon>
        <taxon>eudicotyledons</taxon>
        <taxon>Gunneridae</taxon>
        <taxon>Pentapetalae</taxon>
        <taxon>rosids</taxon>
        <taxon>malvids</taxon>
        <taxon>Malvales</taxon>
        <taxon>Malvaceae</taxon>
        <taxon>Byttnerioideae</taxon>
        <taxon>Theobroma</taxon>
    </lineage>
</organism>
<sequence length="194" mass="22077">MKAKLKEKYMLPKYLDKMHDKALTLKQCCMSVGDYMQNFDELMIRSEFEEDVNQTAAQKAGLADEIQRPLLQQPIYNVNNAFQAELDTESYNQSNRSKPSSSYDVSNNSNQEKEETIEEHVVEENSFDNGTYVADDLEDDCYVDISLLFVVRCILRAPKEAGTENNAADALSRVMLIFTSMAIEVVGFQLLKSD</sequence>
<evidence type="ECO:0000313" key="2">
    <source>
        <dbReference type="EMBL" id="EOY17131.1"/>
    </source>
</evidence>
<dbReference type="AlphaFoldDB" id="A0A061FJ85"/>